<comment type="caution">
    <text evidence="2">The sequence shown here is derived from an EMBL/GenBank/DDBJ whole genome shotgun (WGS) entry which is preliminary data.</text>
</comment>
<feature type="transmembrane region" description="Helical" evidence="1">
    <location>
        <begin position="46"/>
        <end position="66"/>
    </location>
</feature>
<keyword evidence="1" id="KW-0812">Transmembrane</keyword>
<dbReference type="RefSeq" id="WP_146402020.1">
    <property type="nucleotide sequence ID" value="NZ_SJPQ01000003.1"/>
</dbReference>
<evidence type="ECO:0000313" key="2">
    <source>
        <dbReference type="EMBL" id="TWT87673.1"/>
    </source>
</evidence>
<protein>
    <recommendedName>
        <fullName evidence="4">DUF4345 domain-containing protein</fullName>
    </recommendedName>
</protein>
<feature type="transmembrane region" description="Helical" evidence="1">
    <location>
        <begin position="6"/>
        <end position="25"/>
    </location>
</feature>
<name>A0A5C5ZMK6_9BACT</name>
<gene>
    <name evidence="2" type="ORF">Mal64_32150</name>
</gene>
<accession>A0A5C5ZMK6</accession>
<feature type="transmembrane region" description="Helical" evidence="1">
    <location>
        <begin position="103"/>
        <end position="124"/>
    </location>
</feature>
<dbReference type="Proteomes" id="UP000315440">
    <property type="component" value="Unassembled WGS sequence"/>
</dbReference>
<keyword evidence="1" id="KW-0472">Membrane</keyword>
<dbReference type="EMBL" id="SJPQ01000003">
    <property type="protein sequence ID" value="TWT87673.1"/>
    <property type="molecule type" value="Genomic_DNA"/>
</dbReference>
<feature type="transmembrane region" description="Helical" evidence="1">
    <location>
        <begin position="72"/>
        <end position="91"/>
    </location>
</feature>
<keyword evidence="3" id="KW-1185">Reference proteome</keyword>
<evidence type="ECO:0008006" key="4">
    <source>
        <dbReference type="Google" id="ProtNLM"/>
    </source>
</evidence>
<dbReference type="OrthoDB" id="5987056at2"/>
<proteinExistence type="predicted"/>
<sequence length="127" mass="13665">MLAARIFLYVVAALYIALGIWCAASPGPTSEKVGLERVGAGGKSEFFTVYGGLEVGIGLALVILAWSDATVVYGVLTALVIHGSLVAFRSISFSLYDAMQGFTLRLAIGEWVIFLISGVLYWMIRKQ</sequence>
<evidence type="ECO:0000256" key="1">
    <source>
        <dbReference type="SAM" id="Phobius"/>
    </source>
</evidence>
<dbReference type="AlphaFoldDB" id="A0A5C5ZMK6"/>
<evidence type="ECO:0000313" key="3">
    <source>
        <dbReference type="Proteomes" id="UP000315440"/>
    </source>
</evidence>
<reference evidence="2 3" key="1">
    <citation type="submission" date="2019-02" db="EMBL/GenBank/DDBJ databases">
        <title>Deep-cultivation of Planctomycetes and their phenomic and genomic characterization uncovers novel biology.</title>
        <authorList>
            <person name="Wiegand S."/>
            <person name="Jogler M."/>
            <person name="Boedeker C."/>
            <person name="Pinto D."/>
            <person name="Vollmers J."/>
            <person name="Rivas-Marin E."/>
            <person name="Kohn T."/>
            <person name="Peeters S.H."/>
            <person name="Heuer A."/>
            <person name="Rast P."/>
            <person name="Oberbeckmann S."/>
            <person name="Bunk B."/>
            <person name="Jeske O."/>
            <person name="Meyerdierks A."/>
            <person name="Storesund J.E."/>
            <person name="Kallscheuer N."/>
            <person name="Luecker S."/>
            <person name="Lage O.M."/>
            <person name="Pohl T."/>
            <person name="Merkel B.J."/>
            <person name="Hornburger P."/>
            <person name="Mueller R.-W."/>
            <person name="Bruemmer F."/>
            <person name="Labrenz M."/>
            <person name="Spormann A.M."/>
            <person name="Op Den Camp H."/>
            <person name="Overmann J."/>
            <person name="Amann R."/>
            <person name="Jetten M.S.M."/>
            <person name="Mascher T."/>
            <person name="Medema M.H."/>
            <person name="Devos D.P."/>
            <person name="Kaster A.-K."/>
            <person name="Ovreas L."/>
            <person name="Rohde M."/>
            <person name="Galperin M.Y."/>
            <person name="Jogler C."/>
        </authorList>
    </citation>
    <scope>NUCLEOTIDE SEQUENCE [LARGE SCALE GENOMIC DNA]</scope>
    <source>
        <strain evidence="2 3">Mal64</strain>
    </source>
</reference>
<keyword evidence="1" id="KW-1133">Transmembrane helix</keyword>
<organism evidence="2 3">
    <name type="scientific">Pseudobythopirellula maris</name>
    <dbReference type="NCBI Taxonomy" id="2527991"/>
    <lineage>
        <taxon>Bacteria</taxon>
        <taxon>Pseudomonadati</taxon>
        <taxon>Planctomycetota</taxon>
        <taxon>Planctomycetia</taxon>
        <taxon>Pirellulales</taxon>
        <taxon>Lacipirellulaceae</taxon>
        <taxon>Pseudobythopirellula</taxon>
    </lineage>
</organism>